<evidence type="ECO:0000313" key="8">
    <source>
        <dbReference type="RefSeq" id="XP_033583378.1"/>
    </source>
</evidence>
<gene>
    <name evidence="6 8" type="ORF">BDZ99DRAFT_471641</name>
</gene>
<evidence type="ECO:0000259" key="5">
    <source>
        <dbReference type="PROSITE" id="PS50048"/>
    </source>
</evidence>
<dbReference type="Proteomes" id="UP000504636">
    <property type="component" value="Unplaced"/>
</dbReference>
<dbReference type="CDD" id="cd00067">
    <property type="entry name" value="GAL4"/>
    <property type="match status" value="1"/>
</dbReference>
<reference evidence="8" key="2">
    <citation type="submission" date="2020-04" db="EMBL/GenBank/DDBJ databases">
        <authorList>
            <consortium name="NCBI Genome Project"/>
        </authorList>
    </citation>
    <scope>NUCLEOTIDE SEQUENCE</scope>
    <source>
        <strain evidence="8">CBS 304.34</strain>
    </source>
</reference>
<keyword evidence="3" id="KW-0539">Nucleus</keyword>
<dbReference type="Pfam" id="PF04082">
    <property type="entry name" value="Fungal_trans"/>
    <property type="match status" value="1"/>
</dbReference>
<dbReference type="InterPro" id="IPR001138">
    <property type="entry name" value="Zn2Cys6_DnaBD"/>
</dbReference>
<dbReference type="InterPro" id="IPR050613">
    <property type="entry name" value="Sec_Metabolite_Reg"/>
</dbReference>
<name>A0A6A6Z7X0_9PEZI</name>
<dbReference type="Pfam" id="PF00172">
    <property type="entry name" value="Zn_clus"/>
    <property type="match status" value="1"/>
</dbReference>
<dbReference type="GeneID" id="54462627"/>
<dbReference type="GO" id="GO:0006351">
    <property type="term" value="P:DNA-templated transcription"/>
    <property type="evidence" value="ECO:0007669"/>
    <property type="project" value="InterPro"/>
</dbReference>
<dbReference type="InterPro" id="IPR036864">
    <property type="entry name" value="Zn2-C6_fun-type_DNA-bd_sf"/>
</dbReference>
<comment type="subcellular location">
    <subcellularLocation>
        <location evidence="1">Nucleus</location>
    </subcellularLocation>
</comment>
<sequence length="712" mass="81346">MNSAPRPRQRRRLILTCVECRKRKQKCDRGQPCAQCIARGPESICIYEKFKSPSNAVARASSKSTESSPGQIQDRTSPSILQNAQEYGYSESDAFSSMGMLTKVISGIDEIPPSHRPAAPQIRSKLRADYFGYVRRLPAKTNCDILIDLFFKDVNHLNEALDQVIFREQLDRWWATAHDTIFKQGPDALPLDLWYFPALIFQVLGVALQFLPTPHDPQLEELKFTPLQTFTELSKEYSDCGEGLSNLVGRPSPTLVAIQSSFMKDLWYANAGDILQAWNHSGRTVKEAISVGLHLEPELPSSSKPDELLDALWMNELRKRTWWNMFVWDSFMALELGRPMFIDINKCTVTPPIECEIPQDRLKRVPTPRSDSDRPIALTERILRLKISRRFAEIRELESQGSVPQNPEKVKELHDFAVKYREDLPTFYRNINPDTSWDELCPFVPTHRELISFLTDSFLMALHRPYIFTRSKSQREVYNCALAILDSQDRLFQFHRSSSTQWFIGTTFPTFDAAVLLAVVLVSNPERYHATFSRPYQSLQRALERLQAIGPSLPLAKTGSEILHSTIRRVIEAHERAGPSIIGTELQMPSTLEDQYEAHSAQFTRVSPDAEPWHFEVKPSEMDWTGQNPELFDFDFSNLEVPMPLKELLLDEGMAAMSTDMDVYNPSLWPQPQGHLGQTDIPLEQPEMMNVADNSLWNFLAGYPTSFEDGNL</sequence>
<organism evidence="6">
    <name type="scientific">Mytilinidion resinicola</name>
    <dbReference type="NCBI Taxonomy" id="574789"/>
    <lineage>
        <taxon>Eukaryota</taxon>
        <taxon>Fungi</taxon>
        <taxon>Dikarya</taxon>
        <taxon>Ascomycota</taxon>
        <taxon>Pezizomycotina</taxon>
        <taxon>Dothideomycetes</taxon>
        <taxon>Pleosporomycetidae</taxon>
        <taxon>Mytilinidiales</taxon>
        <taxon>Mytilinidiaceae</taxon>
        <taxon>Mytilinidion</taxon>
    </lineage>
</organism>
<feature type="compositionally biased region" description="Polar residues" evidence="4">
    <location>
        <begin position="61"/>
        <end position="79"/>
    </location>
</feature>
<dbReference type="EMBL" id="MU003693">
    <property type="protein sequence ID" value="KAF2816414.1"/>
    <property type="molecule type" value="Genomic_DNA"/>
</dbReference>
<evidence type="ECO:0000256" key="3">
    <source>
        <dbReference type="ARBA" id="ARBA00023242"/>
    </source>
</evidence>
<reference evidence="6 8" key="1">
    <citation type="journal article" date="2020" name="Stud. Mycol.">
        <title>101 Dothideomycetes genomes: a test case for predicting lifestyles and emergence of pathogens.</title>
        <authorList>
            <person name="Haridas S."/>
            <person name="Albert R."/>
            <person name="Binder M."/>
            <person name="Bloem J."/>
            <person name="Labutti K."/>
            <person name="Salamov A."/>
            <person name="Andreopoulos B."/>
            <person name="Baker S."/>
            <person name="Barry K."/>
            <person name="Bills G."/>
            <person name="Bluhm B."/>
            <person name="Cannon C."/>
            <person name="Castanera R."/>
            <person name="Culley D."/>
            <person name="Daum C."/>
            <person name="Ezra D."/>
            <person name="Gonzalez J."/>
            <person name="Henrissat B."/>
            <person name="Kuo A."/>
            <person name="Liang C."/>
            <person name="Lipzen A."/>
            <person name="Lutzoni F."/>
            <person name="Magnuson J."/>
            <person name="Mondo S."/>
            <person name="Nolan M."/>
            <person name="Ohm R."/>
            <person name="Pangilinan J."/>
            <person name="Park H.-J."/>
            <person name="Ramirez L."/>
            <person name="Alfaro M."/>
            <person name="Sun H."/>
            <person name="Tritt A."/>
            <person name="Yoshinaga Y."/>
            <person name="Zwiers L.-H."/>
            <person name="Turgeon B."/>
            <person name="Goodwin S."/>
            <person name="Spatafora J."/>
            <person name="Crous P."/>
            <person name="Grigoriev I."/>
        </authorList>
    </citation>
    <scope>NUCLEOTIDE SEQUENCE</scope>
    <source>
        <strain evidence="6 8">CBS 304.34</strain>
    </source>
</reference>
<evidence type="ECO:0000256" key="4">
    <source>
        <dbReference type="SAM" id="MobiDB-lite"/>
    </source>
</evidence>
<evidence type="ECO:0000256" key="2">
    <source>
        <dbReference type="ARBA" id="ARBA00022723"/>
    </source>
</evidence>
<dbReference type="SMART" id="SM00906">
    <property type="entry name" value="Fungal_trans"/>
    <property type="match status" value="1"/>
</dbReference>
<dbReference type="InterPro" id="IPR007219">
    <property type="entry name" value="XnlR_reg_dom"/>
</dbReference>
<dbReference type="OrthoDB" id="5344325at2759"/>
<dbReference type="PROSITE" id="PS00463">
    <property type="entry name" value="ZN2_CY6_FUNGAL_1"/>
    <property type="match status" value="1"/>
</dbReference>
<evidence type="ECO:0000313" key="7">
    <source>
        <dbReference type="Proteomes" id="UP000504636"/>
    </source>
</evidence>
<dbReference type="GO" id="GO:0008270">
    <property type="term" value="F:zinc ion binding"/>
    <property type="evidence" value="ECO:0007669"/>
    <property type="project" value="InterPro"/>
</dbReference>
<dbReference type="AlphaFoldDB" id="A0A6A6Z7X0"/>
<accession>A0A6A6Z7X0</accession>
<evidence type="ECO:0000313" key="6">
    <source>
        <dbReference type="EMBL" id="KAF2816414.1"/>
    </source>
</evidence>
<dbReference type="GO" id="GO:0000981">
    <property type="term" value="F:DNA-binding transcription factor activity, RNA polymerase II-specific"/>
    <property type="evidence" value="ECO:0007669"/>
    <property type="project" value="InterPro"/>
</dbReference>
<proteinExistence type="predicted"/>
<keyword evidence="2" id="KW-0479">Metal-binding</keyword>
<evidence type="ECO:0000256" key="1">
    <source>
        <dbReference type="ARBA" id="ARBA00004123"/>
    </source>
</evidence>
<dbReference type="PROSITE" id="PS50048">
    <property type="entry name" value="ZN2_CY6_FUNGAL_2"/>
    <property type="match status" value="1"/>
</dbReference>
<dbReference type="SMART" id="SM00066">
    <property type="entry name" value="GAL4"/>
    <property type="match status" value="1"/>
</dbReference>
<feature type="region of interest" description="Disordered" evidence="4">
    <location>
        <begin position="58"/>
        <end position="79"/>
    </location>
</feature>
<keyword evidence="7" id="KW-1185">Reference proteome</keyword>
<dbReference type="GO" id="GO:0005634">
    <property type="term" value="C:nucleus"/>
    <property type="evidence" value="ECO:0007669"/>
    <property type="project" value="UniProtKB-SubCell"/>
</dbReference>
<dbReference type="PANTHER" id="PTHR31001:SF87">
    <property type="entry name" value="COL-21"/>
    <property type="match status" value="1"/>
</dbReference>
<dbReference type="PANTHER" id="PTHR31001">
    <property type="entry name" value="UNCHARACTERIZED TRANSCRIPTIONAL REGULATORY PROTEIN"/>
    <property type="match status" value="1"/>
</dbReference>
<dbReference type="SUPFAM" id="SSF57701">
    <property type="entry name" value="Zn2/Cys6 DNA-binding domain"/>
    <property type="match status" value="1"/>
</dbReference>
<dbReference type="GO" id="GO:0003677">
    <property type="term" value="F:DNA binding"/>
    <property type="evidence" value="ECO:0007669"/>
    <property type="project" value="InterPro"/>
</dbReference>
<dbReference type="RefSeq" id="XP_033583378.1">
    <property type="nucleotide sequence ID" value="XM_033721734.1"/>
</dbReference>
<protein>
    <recommendedName>
        <fullName evidence="5">Zn(2)-C6 fungal-type domain-containing protein</fullName>
    </recommendedName>
</protein>
<reference evidence="8" key="3">
    <citation type="submission" date="2025-04" db="UniProtKB">
        <authorList>
            <consortium name="RefSeq"/>
        </authorList>
    </citation>
    <scope>IDENTIFICATION</scope>
    <source>
        <strain evidence="8">CBS 304.34</strain>
    </source>
</reference>
<dbReference type="Gene3D" id="4.10.240.10">
    <property type="entry name" value="Zn(2)-C6 fungal-type DNA-binding domain"/>
    <property type="match status" value="1"/>
</dbReference>
<feature type="domain" description="Zn(2)-C6 fungal-type" evidence="5">
    <location>
        <begin position="16"/>
        <end position="47"/>
    </location>
</feature>
<dbReference type="CDD" id="cd12148">
    <property type="entry name" value="fungal_TF_MHR"/>
    <property type="match status" value="1"/>
</dbReference>